<dbReference type="InterPro" id="IPR041166">
    <property type="entry name" value="Rubredoxin_2"/>
</dbReference>
<evidence type="ECO:0000256" key="1">
    <source>
        <dbReference type="ARBA" id="ARBA00022723"/>
    </source>
</evidence>
<sequence length="389" mass="44173">MEFDYWYLIFVPVLFFAGWWCRGWDQRQRGEAAKVPEVCSRGLALLLDGAPDKAIDAFIEVVRVDPELTELERVLGNLLRSRGEFERAVRLHRHLYNRADLPDEERALALKELARDFLCAGFFDRAEAAYRKLASVPSEHLHALRELLKIYVTEHEWAAATETARLLETQAGENHAEEIAHFYCERIDLALKHKNLEEARLLVTPLLRYQDTTPRVDITVAKVALAEGSTPEAIRYWKDVVEKSPDYAPLVIGHLADALSAEGDQAGAFALLLDVTEKLGTADVMEATLTRIAAWQGVPSAEKIARRFLEEHPSLSAFNAMMQMKLKGNPDDEMTKMIAGLLEQNARRWSRYQCRKCGFLASSFSWHCLGCGAWDSFSPRRIEDKKRAV</sequence>
<protein>
    <submittedName>
        <fullName evidence="6">Lipopolysaccharide assembly protein LapB</fullName>
    </submittedName>
</protein>
<comment type="caution">
    <text evidence="6">The sequence shown here is derived from an EMBL/GenBank/DDBJ whole genome shotgun (WGS) entry which is preliminary data.</text>
</comment>
<dbReference type="PANTHER" id="PTHR45586:SF1">
    <property type="entry name" value="LIPOPOLYSACCHARIDE ASSEMBLY PROTEIN B"/>
    <property type="match status" value="1"/>
</dbReference>
<name>A0A6I1F4R0_9BURK</name>
<gene>
    <name evidence="6" type="ORF">GBM95_00740</name>
</gene>
<dbReference type="SUPFAM" id="SSF48452">
    <property type="entry name" value="TPR-like"/>
    <property type="match status" value="1"/>
</dbReference>
<feature type="transmembrane region" description="Helical" evidence="4">
    <location>
        <begin position="6"/>
        <end position="24"/>
    </location>
</feature>
<dbReference type="InterPro" id="IPR051012">
    <property type="entry name" value="CellSynth/LPSAsmb/PSIAsmb"/>
</dbReference>
<dbReference type="RefSeq" id="WP_152157335.1">
    <property type="nucleotide sequence ID" value="NZ_WEHX01000002.1"/>
</dbReference>
<evidence type="ECO:0000256" key="2">
    <source>
        <dbReference type="ARBA" id="ARBA00022737"/>
    </source>
</evidence>
<keyword evidence="1" id="KW-0479">Metal-binding</keyword>
<evidence type="ECO:0000313" key="6">
    <source>
        <dbReference type="EMBL" id="KAB7663063.1"/>
    </source>
</evidence>
<proteinExistence type="predicted"/>
<dbReference type="InterPro" id="IPR011990">
    <property type="entry name" value="TPR-like_helical_dom_sf"/>
</dbReference>
<reference evidence="6 7" key="1">
    <citation type="submission" date="2019-10" db="EMBL/GenBank/DDBJ databases">
        <title>Genome diversity of Sutterella seckii.</title>
        <authorList>
            <person name="Chaplin A.V."/>
            <person name="Sokolova S.R."/>
            <person name="Mosin K.A."/>
            <person name="Ivanova E.L."/>
            <person name="Kochetkova T.O."/>
            <person name="Goltsov A.Y."/>
            <person name="Trofimov D.Y."/>
            <person name="Efimov B.A."/>
        </authorList>
    </citation>
    <scope>NUCLEOTIDE SEQUENCE [LARGE SCALE GENOMIC DNA]</scope>
    <source>
        <strain evidence="6 7">ASD393</strain>
    </source>
</reference>
<dbReference type="GO" id="GO:0046872">
    <property type="term" value="F:metal ion binding"/>
    <property type="evidence" value="ECO:0007669"/>
    <property type="project" value="UniProtKB-KW"/>
</dbReference>
<organism evidence="6 7">
    <name type="scientific">Sutterella seckii</name>
    <dbReference type="NCBI Taxonomy" id="1944635"/>
    <lineage>
        <taxon>Bacteria</taxon>
        <taxon>Pseudomonadati</taxon>
        <taxon>Pseudomonadota</taxon>
        <taxon>Betaproteobacteria</taxon>
        <taxon>Burkholderiales</taxon>
        <taxon>Sutterellaceae</taxon>
        <taxon>Sutterella</taxon>
    </lineage>
</organism>
<dbReference type="Proteomes" id="UP000430564">
    <property type="component" value="Unassembled WGS sequence"/>
</dbReference>
<keyword evidence="4" id="KW-0812">Transmembrane</keyword>
<evidence type="ECO:0000313" key="7">
    <source>
        <dbReference type="Proteomes" id="UP000430564"/>
    </source>
</evidence>
<dbReference type="PANTHER" id="PTHR45586">
    <property type="entry name" value="TPR REPEAT-CONTAINING PROTEIN PA4667"/>
    <property type="match status" value="1"/>
</dbReference>
<evidence type="ECO:0000259" key="5">
    <source>
        <dbReference type="Pfam" id="PF18073"/>
    </source>
</evidence>
<dbReference type="Gene3D" id="1.25.40.10">
    <property type="entry name" value="Tetratricopeptide repeat domain"/>
    <property type="match status" value="1"/>
</dbReference>
<evidence type="ECO:0000256" key="3">
    <source>
        <dbReference type="ARBA" id="ARBA00022803"/>
    </source>
</evidence>
<dbReference type="OrthoDB" id="507476at2"/>
<keyword evidence="4" id="KW-0472">Membrane</keyword>
<dbReference type="AlphaFoldDB" id="A0A6I1F4R0"/>
<keyword evidence="4" id="KW-1133">Transmembrane helix</keyword>
<keyword evidence="3" id="KW-0802">TPR repeat</keyword>
<feature type="domain" description="LapB rubredoxin metal binding" evidence="5">
    <location>
        <begin position="352"/>
        <end position="379"/>
    </location>
</feature>
<keyword evidence="2" id="KW-0677">Repeat</keyword>
<dbReference type="EMBL" id="WEHX01000002">
    <property type="protein sequence ID" value="KAB7663063.1"/>
    <property type="molecule type" value="Genomic_DNA"/>
</dbReference>
<accession>A0A6I1F4R0</accession>
<dbReference type="Pfam" id="PF18073">
    <property type="entry name" value="Zn_ribbon_LapB"/>
    <property type="match status" value="1"/>
</dbReference>
<evidence type="ECO:0000256" key="4">
    <source>
        <dbReference type="SAM" id="Phobius"/>
    </source>
</evidence>